<evidence type="ECO:0000256" key="1">
    <source>
        <dbReference type="ARBA" id="ARBA00007447"/>
    </source>
</evidence>
<dbReference type="AlphaFoldDB" id="W7IDV2"/>
<keyword evidence="3" id="KW-0472">Membrane</keyword>
<evidence type="ECO:0000313" key="7">
    <source>
        <dbReference type="Proteomes" id="UP000024837"/>
    </source>
</evidence>
<dbReference type="PROSITE" id="PS51767">
    <property type="entry name" value="PEPTIDASE_A1"/>
    <property type="match status" value="1"/>
</dbReference>
<dbReference type="HOGENOM" id="CLU_425759_0_0_1"/>
<feature type="region of interest" description="Disordered" evidence="2">
    <location>
        <begin position="457"/>
        <end position="491"/>
    </location>
</feature>
<dbReference type="SUPFAM" id="SSF50630">
    <property type="entry name" value="Acid proteases"/>
    <property type="match status" value="1"/>
</dbReference>
<dbReference type="PANTHER" id="PTHR47966:SF74">
    <property type="entry name" value="AGR407CP"/>
    <property type="match status" value="1"/>
</dbReference>
<dbReference type="GO" id="GO:0006508">
    <property type="term" value="P:proteolysis"/>
    <property type="evidence" value="ECO:0007669"/>
    <property type="project" value="InterPro"/>
</dbReference>
<evidence type="ECO:0000256" key="2">
    <source>
        <dbReference type="SAM" id="MobiDB-lite"/>
    </source>
</evidence>
<feature type="signal peptide" evidence="4">
    <location>
        <begin position="1"/>
        <end position="27"/>
    </location>
</feature>
<evidence type="ECO:0000256" key="3">
    <source>
        <dbReference type="SAM" id="Phobius"/>
    </source>
</evidence>
<comment type="similarity">
    <text evidence="1">Belongs to the peptidase A1 family.</text>
</comment>
<dbReference type="InterPro" id="IPR021109">
    <property type="entry name" value="Peptidase_aspartic_dom_sf"/>
</dbReference>
<feature type="domain" description="Peptidase A1" evidence="5">
    <location>
        <begin position="80"/>
        <end position="408"/>
    </location>
</feature>
<keyword evidence="3" id="KW-0812">Transmembrane</keyword>
<evidence type="ECO:0000256" key="4">
    <source>
        <dbReference type="SAM" id="SignalP"/>
    </source>
</evidence>
<dbReference type="InterPro" id="IPR033121">
    <property type="entry name" value="PEPTIDASE_A1"/>
</dbReference>
<keyword evidence="7" id="KW-1185">Reference proteome</keyword>
<proteinExistence type="inferred from homology"/>
<gene>
    <name evidence="6" type="ORF">DRE_03534</name>
</gene>
<keyword evidence="4" id="KW-0732">Signal</keyword>
<feature type="chain" id="PRO_5004894081" description="Peptidase A1 domain-containing protein" evidence="4">
    <location>
        <begin position="28"/>
        <end position="664"/>
    </location>
</feature>
<feature type="compositionally biased region" description="Low complexity" evidence="2">
    <location>
        <begin position="458"/>
        <end position="479"/>
    </location>
</feature>
<dbReference type="Proteomes" id="UP000024837">
    <property type="component" value="Unassembled WGS sequence"/>
</dbReference>
<dbReference type="Pfam" id="PF00026">
    <property type="entry name" value="Asp"/>
    <property type="match status" value="1"/>
</dbReference>
<name>W7IDV2_9PEZI</name>
<dbReference type="EMBL" id="KI966412">
    <property type="protein sequence ID" value="EWC47165.1"/>
    <property type="molecule type" value="Genomic_DNA"/>
</dbReference>
<accession>W7IDV2</accession>
<evidence type="ECO:0000259" key="5">
    <source>
        <dbReference type="PROSITE" id="PS51767"/>
    </source>
</evidence>
<dbReference type="OrthoDB" id="771136at2759"/>
<dbReference type="InterPro" id="IPR001461">
    <property type="entry name" value="Aspartic_peptidase_A1"/>
</dbReference>
<dbReference type="PANTHER" id="PTHR47966">
    <property type="entry name" value="BETA-SITE APP-CLEAVING ENZYME, ISOFORM A-RELATED"/>
    <property type="match status" value="1"/>
</dbReference>
<protein>
    <recommendedName>
        <fullName evidence="5">Peptidase A1 domain-containing protein</fullName>
    </recommendedName>
</protein>
<feature type="compositionally biased region" description="Basic and acidic residues" evidence="2">
    <location>
        <begin position="588"/>
        <end position="600"/>
    </location>
</feature>
<feature type="compositionally biased region" description="Acidic residues" evidence="2">
    <location>
        <begin position="560"/>
        <end position="571"/>
    </location>
</feature>
<feature type="region of interest" description="Disordered" evidence="2">
    <location>
        <begin position="526"/>
        <end position="600"/>
    </location>
</feature>
<evidence type="ECO:0000313" key="6">
    <source>
        <dbReference type="EMBL" id="EWC47165.1"/>
    </source>
</evidence>
<organism evidence="6 7">
    <name type="scientific">Drechslerella stenobrocha 248</name>
    <dbReference type="NCBI Taxonomy" id="1043628"/>
    <lineage>
        <taxon>Eukaryota</taxon>
        <taxon>Fungi</taxon>
        <taxon>Dikarya</taxon>
        <taxon>Ascomycota</taxon>
        <taxon>Pezizomycotina</taxon>
        <taxon>Orbiliomycetes</taxon>
        <taxon>Orbiliales</taxon>
        <taxon>Orbiliaceae</taxon>
        <taxon>Drechslerella</taxon>
    </lineage>
</organism>
<keyword evidence="3" id="KW-1133">Transmembrane helix</keyword>
<feature type="transmembrane region" description="Helical" evidence="3">
    <location>
        <begin position="497"/>
        <end position="523"/>
    </location>
</feature>
<dbReference type="GO" id="GO:0004190">
    <property type="term" value="F:aspartic-type endopeptidase activity"/>
    <property type="evidence" value="ECO:0007669"/>
    <property type="project" value="InterPro"/>
</dbReference>
<feature type="region of interest" description="Disordered" evidence="2">
    <location>
        <begin position="612"/>
        <end position="664"/>
    </location>
</feature>
<reference evidence="6 7" key="1">
    <citation type="submission" date="2013-05" db="EMBL/GenBank/DDBJ databases">
        <title>Drechslerella stenobrocha genome reveals carnivorous origination and mechanical trapping mechanism of predatory fungi.</title>
        <authorList>
            <person name="Liu X."/>
            <person name="Zhang W."/>
            <person name="Liu K."/>
        </authorList>
    </citation>
    <scope>NUCLEOTIDE SEQUENCE [LARGE SCALE GENOMIC DNA]</scope>
    <source>
        <strain evidence="6 7">248</strain>
    </source>
</reference>
<dbReference type="Gene3D" id="2.40.70.10">
    <property type="entry name" value="Acid Proteases"/>
    <property type="match status" value="2"/>
</dbReference>
<sequence length="664" mass="70096">MFSNVPANTTSLLTAALLLGQLCAGLAIPTIPHLRPRNDITRRDVSDTVRREYTVKANYKRDAGDGLVQPIWLSDDGLVYYTNVSFGTPLQPLTLALSMTGMTWAPTLPAGETEESFCGERKNRLACEYAQVSGFYTIPGSVTYSPRGDFEGLTVGDAESINGIQAVETLKLGAAVLGNVGIAVAESWRSAPQLSLSSVRPTNQSGPQLLPVLQQAGIVNTMAYSLSFSNGTGEIGFGGIDNTQFFGELNTFTSKNSTGTVPVSDIYWIDGAGKNVSVVDEGSNAGHLGVGEMALTPYLWLQDAMFDIVASLFTDANKTETGAYTRNCSDPQLQRDVQSLQLSLDGTVITIPSDLLFLPATAQDICTLAIRPLSAYPANTTADYILGFPLLRAAYTVLDHTNGQTHIAPRRAATASIRSTLTPVGVNGAVVSASGATPSRTTLQPATSTLAHALGLGASTPTTATTTTTSTSTSTESAANPTGSSKQQRFSSRAGKISIAAIVGAVVGGLIFIAVVIVFYPLGKASMQRRRRRREDREMAMQRRRVSIGTAMSPIGSDNGQDDDDDDDEKDAEAIAAAIAMSLSDDETASRSSHDRDVGTAKRDSLTIDFNTGFEPLDTTPVGMAVSSPPPAYMPGTGNLSSRSSSSGEYDEKSAGVQSGRRHI</sequence>
<feature type="compositionally biased region" description="Polar residues" evidence="2">
    <location>
        <begin position="480"/>
        <end position="491"/>
    </location>
</feature>